<feature type="region of interest" description="Disordered" evidence="2">
    <location>
        <begin position="1"/>
        <end position="124"/>
    </location>
</feature>
<name>A0ABN7AH81_9HEMI</name>
<feature type="region of interest" description="Disordered" evidence="2">
    <location>
        <begin position="630"/>
        <end position="687"/>
    </location>
</feature>
<sequence length="1047" mass="117635">MKIAGEANPSTASSLKSAITKGGKTPWSKVKGIIHTKSVRKRGATDDRWGHDASINERRDADEHQWIDDEPGNGVSRLTAPKLTVTLPSNEELAAESSPRKYRRIESPNKAEQAGETSPGTSRKSKWFKVRNVFLQGSRSAPASPVRATSFTYDLECDDISSGDVLEEKEDDVFQDEEHLRYEIEASYVELQNKLEEELTKKYCREVNLSPEFKKKLEEWDKMKGGNAPFKEWDSEKERRKKEKFCKPMEEDKNKKGNSREGSLKKHKSSQDPRQEVLIPTSTGTFRFEGISDNFTRKLYEWEQARGIAPEASTFALLGPEYQPFFRTQENVSREDQKLNMLSAEPLFCSSFAQEDTIDGAEDSSSSNDGKDVYGPQVINSSYQLLQDNIALLDKLKKERDVCRQLEDDMKSLESEINNVSKSFALDRTEGKTMSTDIATAPIDYHNGEDMIREYEMDNCFENSSVDLGNENVRGRCLSPMREYTVKLEDFSKVRTTMFDDETTQTTYEYDDGKYHNFCNSCYVPSYEDTGQQFRFVLSSMNELQDLAFRLEMALVDRESESFHSKGGLCESEDDITCYRCETHGLRYGTYTLPTQWLKERRNRELCGLAKLINEKLLELKQALNFMSTSQADSDATEEVNLLPPPMSRSLHRTTAQEDLSPGDVNNDYRPGSRASSSASSISYQASQNSSMNRLHQGWSSPFPYQHRFSSSLDHPRSPMVAGQVHITGSYSDVTSDGEFSDSGLQINAPNVFVPTMRKIFSPVSDSEAVGVIIAEEDENIESSDDEVNQCGREEDENSVCSHRSIGLPEDNESAKDFSSAEMRRVNIPIIVEEDNESSSKLMPTVSLRLRAKSSSPMIERKSVKFSSGSFLFPSSKNGVVTEEADSPIVEELPLNKELASSLKMRALRIKKAKEEFLMGTQRSGSLSVVVGEDLLALPKPNSLMVKSVSEEIIAQPKAERIAKVEVEGRRNSFFDMLKIRKRSKDGSNAPHRKSSAGSSSADSTITASCPSTPVQDKKADSGAVCWMKNPAKMIFRPKGKYLISND</sequence>
<keyword evidence="4" id="KW-1185">Reference proteome</keyword>
<feature type="compositionally biased region" description="Basic and acidic residues" evidence="2">
    <location>
        <begin position="43"/>
        <end position="67"/>
    </location>
</feature>
<feature type="coiled-coil region" evidence="1">
    <location>
        <begin position="396"/>
        <end position="423"/>
    </location>
</feature>
<feature type="compositionally biased region" description="Polar residues" evidence="2">
    <location>
        <begin position="8"/>
        <end position="17"/>
    </location>
</feature>
<feature type="compositionally biased region" description="Low complexity" evidence="2">
    <location>
        <begin position="996"/>
        <end position="1009"/>
    </location>
</feature>
<dbReference type="EMBL" id="AP028911">
    <property type="protein sequence ID" value="BES91615.1"/>
    <property type="molecule type" value="Genomic_DNA"/>
</dbReference>
<feature type="compositionally biased region" description="Basic residues" evidence="2">
    <location>
        <begin position="32"/>
        <end position="42"/>
    </location>
</feature>
<feature type="compositionally biased region" description="Basic and acidic residues" evidence="2">
    <location>
        <begin position="245"/>
        <end position="275"/>
    </location>
</feature>
<feature type="region of interest" description="Disordered" evidence="2">
    <location>
        <begin position="980"/>
        <end position="1023"/>
    </location>
</feature>
<gene>
    <name evidence="3" type="ORF">NTJ_04421</name>
</gene>
<reference evidence="3 4" key="1">
    <citation type="submission" date="2023-09" db="EMBL/GenBank/DDBJ databases">
        <title>Nesidiocoris tenuis whole genome shotgun sequence.</title>
        <authorList>
            <person name="Shibata T."/>
            <person name="Shimoda M."/>
            <person name="Kobayashi T."/>
            <person name="Uehara T."/>
        </authorList>
    </citation>
    <scope>NUCLEOTIDE SEQUENCE [LARGE SCALE GENOMIC DNA]</scope>
    <source>
        <strain evidence="3 4">Japan</strain>
    </source>
</reference>
<evidence type="ECO:0000313" key="4">
    <source>
        <dbReference type="Proteomes" id="UP001307889"/>
    </source>
</evidence>
<accession>A0ABN7AH81</accession>
<feature type="compositionally biased region" description="Low complexity" evidence="2">
    <location>
        <begin position="673"/>
        <end position="687"/>
    </location>
</feature>
<evidence type="ECO:0000313" key="3">
    <source>
        <dbReference type="EMBL" id="BES91615.1"/>
    </source>
</evidence>
<protein>
    <submittedName>
        <fullName evidence="3">Uncharacterized protein</fullName>
    </submittedName>
</protein>
<evidence type="ECO:0000256" key="1">
    <source>
        <dbReference type="SAM" id="Coils"/>
    </source>
</evidence>
<evidence type="ECO:0000256" key="2">
    <source>
        <dbReference type="SAM" id="MobiDB-lite"/>
    </source>
</evidence>
<organism evidence="3 4">
    <name type="scientific">Nesidiocoris tenuis</name>
    <dbReference type="NCBI Taxonomy" id="355587"/>
    <lineage>
        <taxon>Eukaryota</taxon>
        <taxon>Metazoa</taxon>
        <taxon>Ecdysozoa</taxon>
        <taxon>Arthropoda</taxon>
        <taxon>Hexapoda</taxon>
        <taxon>Insecta</taxon>
        <taxon>Pterygota</taxon>
        <taxon>Neoptera</taxon>
        <taxon>Paraneoptera</taxon>
        <taxon>Hemiptera</taxon>
        <taxon>Heteroptera</taxon>
        <taxon>Panheteroptera</taxon>
        <taxon>Cimicomorpha</taxon>
        <taxon>Miridae</taxon>
        <taxon>Dicyphina</taxon>
        <taxon>Nesidiocoris</taxon>
    </lineage>
</organism>
<proteinExistence type="predicted"/>
<dbReference type="Proteomes" id="UP001307889">
    <property type="component" value="Chromosome 3"/>
</dbReference>
<feature type="region of interest" description="Disordered" evidence="2">
    <location>
        <begin position="241"/>
        <end position="281"/>
    </location>
</feature>
<keyword evidence="1" id="KW-0175">Coiled coil</keyword>
<feature type="region of interest" description="Disordered" evidence="2">
    <location>
        <begin position="793"/>
        <end position="819"/>
    </location>
</feature>